<dbReference type="OrthoDB" id="9804819at2"/>
<dbReference type="GeneID" id="78230727"/>
<keyword evidence="7" id="KW-0472">Membrane</keyword>
<dbReference type="HOGENOM" id="CLU_000604_1_2_9"/>
<dbReference type="PANTHER" id="PTHR42711:SF13">
    <property type="entry name" value="ABC TRANSPORTER, ATP-BINDING PROTEIN"/>
    <property type="match status" value="1"/>
</dbReference>
<keyword evidence="3" id="KW-1003">Cell membrane</keyword>
<dbReference type="FunFam" id="3.40.50.300:FF:000589">
    <property type="entry name" value="ABC transporter, ATP-binding subunit"/>
    <property type="match status" value="1"/>
</dbReference>
<dbReference type="InterPro" id="IPR050763">
    <property type="entry name" value="ABC_transporter_ATP-binding"/>
</dbReference>
<keyword evidence="5" id="KW-0067">ATP-binding</keyword>
<comment type="subcellular location">
    <subcellularLocation>
        <location evidence="1">Cell membrane</location>
    </subcellularLocation>
</comment>
<accession>E7G8J3</accession>
<dbReference type="EMBL" id="ADKX01000017">
    <property type="protein sequence ID" value="EFW05705.1"/>
    <property type="molecule type" value="Genomic_DNA"/>
</dbReference>
<dbReference type="PROSITE" id="PS50893">
    <property type="entry name" value="ABC_TRANSPORTER_2"/>
    <property type="match status" value="1"/>
</dbReference>
<dbReference type="Gene3D" id="3.40.50.300">
    <property type="entry name" value="P-loop containing nucleotide triphosphate hydrolases"/>
    <property type="match status" value="1"/>
</dbReference>
<evidence type="ECO:0000256" key="2">
    <source>
        <dbReference type="ARBA" id="ARBA00022448"/>
    </source>
</evidence>
<organism evidence="9 10">
    <name type="scientific">Coprobacillus cateniformis</name>
    <dbReference type="NCBI Taxonomy" id="100884"/>
    <lineage>
        <taxon>Bacteria</taxon>
        <taxon>Bacillati</taxon>
        <taxon>Bacillota</taxon>
        <taxon>Erysipelotrichia</taxon>
        <taxon>Erysipelotrichales</taxon>
        <taxon>Coprobacillaceae</taxon>
        <taxon>Coprobacillus</taxon>
    </lineage>
</organism>
<keyword evidence="10" id="KW-1185">Reference proteome</keyword>
<dbReference type="PANTHER" id="PTHR42711">
    <property type="entry name" value="ABC TRANSPORTER ATP-BINDING PROTEIN"/>
    <property type="match status" value="1"/>
</dbReference>
<name>E7G8J3_9FIRM</name>
<dbReference type="AlphaFoldDB" id="E7G8J3"/>
<dbReference type="SMART" id="SM00382">
    <property type="entry name" value="AAA"/>
    <property type="match status" value="1"/>
</dbReference>
<dbReference type="SUPFAM" id="SSF52540">
    <property type="entry name" value="P-loop containing nucleoside triphosphate hydrolases"/>
    <property type="match status" value="1"/>
</dbReference>
<dbReference type="InterPro" id="IPR027417">
    <property type="entry name" value="P-loop_NTPase"/>
</dbReference>
<dbReference type="Proteomes" id="UP000003157">
    <property type="component" value="Unassembled WGS sequence"/>
</dbReference>
<dbReference type="InterPro" id="IPR003439">
    <property type="entry name" value="ABC_transporter-like_ATP-bd"/>
</dbReference>
<dbReference type="CDD" id="cd03230">
    <property type="entry name" value="ABC_DR_subfamily_A"/>
    <property type="match status" value="1"/>
</dbReference>
<evidence type="ECO:0000313" key="10">
    <source>
        <dbReference type="Proteomes" id="UP000003157"/>
    </source>
</evidence>
<evidence type="ECO:0000256" key="7">
    <source>
        <dbReference type="ARBA" id="ARBA00023136"/>
    </source>
</evidence>
<reference evidence="9 10" key="1">
    <citation type="submission" date="2010-12" db="EMBL/GenBank/DDBJ databases">
        <title>The Genome Sequence of Coprobacillus sp. strain 29_1.</title>
        <authorList>
            <consortium name="The Broad Institute Genome Sequencing Platform"/>
            <person name="Earl A."/>
            <person name="Ward D."/>
            <person name="Feldgarden M."/>
            <person name="Gevers D."/>
            <person name="Daigneault M."/>
            <person name="Sibley C.D."/>
            <person name="White A."/>
            <person name="Strauss J."/>
            <person name="Allen-Vercoe E."/>
            <person name="Young S.K."/>
            <person name="Zeng Q."/>
            <person name="Gargeya S."/>
            <person name="Fitzgerald M."/>
            <person name="Haas B."/>
            <person name="Abouelleil A."/>
            <person name="Alvarado L."/>
            <person name="Arachchi H.M."/>
            <person name="Berlin A."/>
            <person name="Brown A."/>
            <person name="Chapman S.B."/>
            <person name="Chen Z."/>
            <person name="Dunbar C."/>
            <person name="Freedman E."/>
            <person name="Gearin G."/>
            <person name="Gellesch M."/>
            <person name="Goldberg J."/>
            <person name="Griggs A."/>
            <person name="Gujja S."/>
            <person name="Heilman E."/>
            <person name="Heiman D."/>
            <person name="Howarth C."/>
            <person name="Larson L."/>
            <person name="Lui A."/>
            <person name="MacDonald P.J.P."/>
            <person name="Mehta T."/>
            <person name="Montmayeur A."/>
            <person name="Murphy C."/>
            <person name="Neiman D."/>
            <person name="Pearson M."/>
            <person name="Priest M."/>
            <person name="Roberts A."/>
            <person name="Saif S."/>
            <person name="Shea T."/>
            <person name="Shenoy N."/>
            <person name="Sisk P."/>
            <person name="Stolte C."/>
            <person name="Sykes S."/>
            <person name="White J."/>
            <person name="Yandava C."/>
            <person name="Nusbaum C."/>
            <person name="Birren B."/>
        </authorList>
    </citation>
    <scope>NUCLEOTIDE SEQUENCE [LARGE SCALE GENOMIC DNA]</scope>
    <source>
        <strain evidence="9 10">29_1</strain>
    </source>
</reference>
<dbReference type="GO" id="GO:0005524">
    <property type="term" value="F:ATP binding"/>
    <property type="evidence" value="ECO:0007669"/>
    <property type="project" value="UniProtKB-KW"/>
</dbReference>
<evidence type="ECO:0000256" key="5">
    <source>
        <dbReference type="ARBA" id="ARBA00022840"/>
    </source>
</evidence>
<protein>
    <recommendedName>
        <fullName evidence="8">ABC transporter domain-containing protein</fullName>
    </recommendedName>
</protein>
<dbReference type="GO" id="GO:0005886">
    <property type="term" value="C:plasma membrane"/>
    <property type="evidence" value="ECO:0007669"/>
    <property type="project" value="UniProtKB-SubCell"/>
</dbReference>
<dbReference type="STRING" id="100884.GCA_000269565_02927"/>
<sequence>MTDNIISVQQLTKSFGSHKALDNCSFEIKKGEIFGFLGPSGAGKTTTIKLLSGQLHSDTGQITILNDSPFSQEIKQKIGIMSDNSGLYEKMSVYDNLVLFADIYGVDHSHVERVLREVDLLDAKKMLVSKLSRGMRQRVIFARTIIHSPEILFLDEPTANLDPATAQEVRDIIKLLNQMGTTVFLTTHNMEEADELCHRIAFLNHGHVIECGKPEDLKLKYSKQTIELTTQDGKRTIPLNKEKLISELKDIDELLMIHSIEPSLKEVFLFLTEGE</sequence>
<evidence type="ECO:0000256" key="6">
    <source>
        <dbReference type="ARBA" id="ARBA00022967"/>
    </source>
</evidence>
<keyword evidence="2" id="KW-0813">Transport</keyword>
<dbReference type="InterPro" id="IPR003593">
    <property type="entry name" value="AAA+_ATPase"/>
</dbReference>
<dbReference type="Pfam" id="PF00005">
    <property type="entry name" value="ABC_tran"/>
    <property type="match status" value="1"/>
</dbReference>
<keyword evidence="4" id="KW-0547">Nucleotide-binding</keyword>
<evidence type="ECO:0000256" key="4">
    <source>
        <dbReference type="ARBA" id="ARBA00022741"/>
    </source>
</evidence>
<evidence type="ECO:0000256" key="3">
    <source>
        <dbReference type="ARBA" id="ARBA00022475"/>
    </source>
</evidence>
<dbReference type="RefSeq" id="WP_008788197.1">
    <property type="nucleotide sequence ID" value="NZ_AKCB01000002.1"/>
</dbReference>
<proteinExistence type="predicted"/>
<comment type="caution">
    <text evidence="9">The sequence shown here is derived from an EMBL/GenBank/DDBJ whole genome shotgun (WGS) entry which is preliminary data.</text>
</comment>
<evidence type="ECO:0000313" key="9">
    <source>
        <dbReference type="EMBL" id="EFW05705.1"/>
    </source>
</evidence>
<dbReference type="GO" id="GO:0016887">
    <property type="term" value="F:ATP hydrolysis activity"/>
    <property type="evidence" value="ECO:0007669"/>
    <property type="project" value="InterPro"/>
</dbReference>
<feature type="domain" description="ABC transporter" evidence="8">
    <location>
        <begin position="6"/>
        <end position="230"/>
    </location>
</feature>
<dbReference type="eggNOG" id="COG1131">
    <property type="taxonomic scope" value="Bacteria"/>
</dbReference>
<keyword evidence="6" id="KW-1278">Translocase</keyword>
<gene>
    <name evidence="9" type="ORF">HMPREF9488_01081</name>
</gene>
<evidence type="ECO:0000259" key="8">
    <source>
        <dbReference type="PROSITE" id="PS50893"/>
    </source>
</evidence>
<evidence type="ECO:0000256" key="1">
    <source>
        <dbReference type="ARBA" id="ARBA00004236"/>
    </source>
</evidence>